<name>A0A955RHJ1_9BACT</name>
<accession>A0A955RHJ1</accession>
<dbReference type="AlphaFoldDB" id="A0A955RHJ1"/>
<comment type="caution">
    <text evidence="2">The sequence shown here is derived from an EMBL/GenBank/DDBJ whole genome shotgun (WGS) entry which is preliminary data.</text>
</comment>
<keyword evidence="1" id="KW-0472">Membrane</keyword>
<protein>
    <submittedName>
        <fullName evidence="2">Uncharacterized protein</fullName>
    </submittedName>
</protein>
<reference evidence="2" key="2">
    <citation type="journal article" date="2021" name="Microbiome">
        <title>Successional dynamics and alternative stable states in a saline activated sludge microbial community over 9 years.</title>
        <authorList>
            <person name="Wang Y."/>
            <person name="Ye J."/>
            <person name="Ju F."/>
            <person name="Liu L."/>
            <person name="Boyd J.A."/>
            <person name="Deng Y."/>
            <person name="Parks D.H."/>
            <person name="Jiang X."/>
            <person name="Yin X."/>
            <person name="Woodcroft B.J."/>
            <person name="Tyson G.W."/>
            <person name="Hugenholtz P."/>
            <person name="Polz M.F."/>
            <person name="Zhang T."/>
        </authorList>
    </citation>
    <scope>NUCLEOTIDE SEQUENCE</scope>
    <source>
        <strain evidence="2">HKST-UBA10</strain>
    </source>
</reference>
<sequence length="319" mass="34509">MNRFFAKFKKGIKDPKGSILLSVFIINIIALIIGMLLSSLAVEQLRNSYRNIRSSSALGVSQAGLEDALARISELERWYQANCITMTSAQCTAVLAELDSLKANGGTCTTGLLSDGRTCAWYWEQDSVIGTIKKDHAVTYDISDINYTTANPFYMVWQCPPNASGADTGSGMVVTFIADNGGTLVIPDDGKIAIKCTNAPDNITNFTPPSAAADPGAPIGDGGTPINVNRTSITVPPGVKYLRIRAVANDVRYLRLITDLGDYESYIQNNADENYAFRDVITSEGIDGISRYTSLARSKDLQVPALFDFVLYTEGAISK</sequence>
<organism evidence="2 3">
    <name type="scientific">Candidatus Dojkabacteria bacterium</name>
    <dbReference type="NCBI Taxonomy" id="2099670"/>
    <lineage>
        <taxon>Bacteria</taxon>
        <taxon>Candidatus Dojkabacteria</taxon>
    </lineage>
</organism>
<keyword evidence="1" id="KW-1133">Transmembrane helix</keyword>
<reference evidence="2" key="1">
    <citation type="submission" date="2020-04" db="EMBL/GenBank/DDBJ databases">
        <authorList>
            <person name="Zhang T."/>
        </authorList>
    </citation>
    <scope>NUCLEOTIDE SEQUENCE</scope>
    <source>
        <strain evidence="2">HKST-UBA10</strain>
    </source>
</reference>
<dbReference type="EMBL" id="JAGQLG010000014">
    <property type="protein sequence ID" value="MCA9381853.1"/>
    <property type="molecule type" value="Genomic_DNA"/>
</dbReference>
<gene>
    <name evidence="2" type="ORF">KC660_00400</name>
</gene>
<evidence type="ECO:0000256" key="1">
    <source>
        <dbReference type="SAM" id="Phobius"/>
    </source>
</evidence>
<feature type="transmembrane region" description="Helical" evidence="1">
    <location>
        <begin position="20"/>
        <end position="42"/>
    </location>
</feature>
<evidence type="ECO:0000313" key="3">
    <source>
        <dbReference type="Proteomes" id="UP000782843"/>
    </source>
</evidence>
<evidence type="ECO:0000313" key="2">
    <source>
        <dbReference type="EMBL" id="MCA9381853.1"/>
    </source>
</evidence>
<proteinExistence type="predicted"/>
<keyword evidence="1" id="KW-0812">Transmembrane</keyword>
<dbReference type="Proteomes" id="UP000782843">
    <property type="component" value="Unassembled WGS sequence"/>
</dbReference>